<protein>
    <submittedName>
        <fullName evidence="1">Peptidoglycan-binding protein</fullName>
    </submittedName>
</protein>
<organism evidence="1 2">
    <name type="scientific">Aureispira anguillae</name>
    <dbReference type="NCBI Taxonomy" id="2864201"/>
    <lineage>
        <taxon>Bacteria</taxon>
        <taxon>Pseudomonadati</taxon>
        <taxon>Bacteroidota</taxon>
        <taxon>Saprospiria</taxon>
        <taxon>Saprospirales</taxon>
        <taxon>Saprospiraceae</taxon>
        <taxon>Aureispira</taxon>
    </lineage>
</organism>
<dbReference type="KEGG" id="aup:AsAng_0050760"/>
<evidence type="ECO:0000313" key="2">
    <source>
        <dbReference type="Proteomes" id="UP001060919"/>
    </source>
</evidence>
<dbReference type="EMBL" id="AP026867">
    <property type="protein sequence ID" value="BDS14297.1"/>
    <property type="molecule type" value="Genomic_DNA"/>
</dbReference>
<proteinExistence type="predicted"/>
<dbReference type="Gene3D" id="2.60.40.10">
    <property type="entry name" value="Immunoglobulins"/>
    <property type="match status" value="3"/>
</dbReference>
<dbReference type="Proteomes" id="UP001060919">
    <property type="component" value="Chromosome"/>
</dbReference>
<dbReference type="RefSeq" id="WP_264789517.1">
    <property type="nucleotide sequence ID" value="NZ_AP026867.1"/>
</dbReference>
<evidence type="ECO:0000313" key="1">
    <source>
        <dbReference type="EMBL" id="BDS14297.1"/>
    </source>
</evidence>
<dbReference type="PROSITE" id="PS51257">
    <property type="entry name" value="PROKAR_LIPOPROTEIN"/>
    <property type="match status" value="1"/>
</dbReference>
<accession>A0A915YJE4</accession>
<keyword evidence="2" id="KW-1185">Reference proteome</keyword>
<dbReference type="InterPro" id="IPR013783">
    <property type="entry name" value="Ig-like_fold"/>
</dbReference>
<dbReference type="AlphaFoldDB" id="A0A915YJE4"/>
<gene>
    <name evidence="1" type="ORF">AsAng_0050760</name>
</gene>
<sequence length="312" mass="35400">MKYWILLSTLLLTIGSCNLIFEEDLTKKKVDMLSPPDGYTTYTQTQTFVWDSLPDVSQYRFQIVSKRFDFIEDYVLDTLVTGTSLTIGLSPKEYQWRVIGLNNSSETGFYTYDLEVVQDTTLANQIVHLIAPTANTVYTKDSVAFWWIALGLANQYQLQVATHPSFNSQTVRTDTTVQQDYTYLIRELGLGTFYYRIRALRAGIDTTAYSTVQQFKIDMQPIHAAPANNSTSTLPLNMSWQTASHVAKDSLFLYFNTTATPYQRLELSSPTYTFSSSDTIGRGAGTYYWQVKSVGNNGVQSTISNLWQFTIN</sequence>
<reference evidence="1" key="1">
    <citation type="submission" date="2022-09" db="EMBL/GenBank/DDBJ databases">
        <title>Aureispira anguillicida sp. nov., isolated from Leptocephalus of Japanese eel Anguilla japonica.</title>
        <authorList>
            <person name="Yuasa K."/>
            <person name="Mekata T."/>
            <person name="Ikunari K."/>
        </authorList>
    </citation>
    <scope>NUCLEOTIDE SEQUENCE</scope>
    <source>
        <strain evidence="1">EL160426</strain>
    </source>
</reference>
<name>A0A915YJE4_9BACT</name>